<evidence type="ECO:0000313" key="1">
    <source>
        <dbReference type="EMBL" id="VEL39381.1"/>
    </source>
</evidence>
<gene>
    <name evidence="1" type="ORF">PXEA_LOCUS32821</name>
</gene>
<accession>A0A448XLC5</accession>
<evidence type="ECO:0000313" key="2">
    <source>
        <dbReference type="Proteomes" id="UP000784294"/>
    </source>
</evidence>
<dbReference type="Proteomes" id="UP000784294">
    <property type="component" value="Unassembled WGS sequence"/>
</dbReference>
<comment type="caution">
    <text evidence="1">The sequence shown here is derived from an EMBL/GenBank/DDBJ whole genome shotgun (WGS) entry which is preliminary data.</text>
</comment>
<dbReference type="EMBL" id="CAAALY010261091">
    <property type="protein sequence ID" value="VEL39381.1"/>
    <property type="molecule type" value="Genomic_DNA"/>
</dbReference>
<name>A0A448XLC5_9PLAT</name>
<dbReference type="AlphaFoldDB" id="A0A448XLC5"/>
<keyword evidence="2" id="KW-1185">Reference proteome</keyword>
<reference evidence="1" key="1">
    <citation type="submission" date="2018-11" db="EMBL/GenBank/DDBJ databases">
        <authorList>
            <consortium name="Pathogen Informatics"/>
        </authorList>
    </citation>
    <scope>NUCLEOTIDE SEQUENCE</scope>
</reference>
<proteinExistence type="predicted"/>
<sequence length="55" mass="5961">MKHYKREDKDDVLSDLMAKKPNLDAGDSAAYAGSAHGSTGSENSTGRLYQFILKA</sequence>
<protein>
    <submittedName>
        <fullName evidence="1">Uncharacterized protein</fullName>
    </submittedName>
</protein>
<organism evidence="1 2">
    <name type="scientific">Protopolystoma xenopodis</name>
    <dbReference type="NCBI Taxonomy" id="117903"/>
    <lineage>
        <taxon>Eukaryota</taxon>
        <taxon>Metazoa</taxon>
        <taxon>Spiralia</taxon>
        <taxon>Lophotrochozoa</taxon>
        <taxon>Platyhelminthes</taxon>
        <taxon>Monogenea</taxon>
        <taxon>Polyopisthocotylea</taxon>
        <taxon>Polystomatidea</taxon>
        <taxon>Polystomatidae</taxon>
        <taxon>Protopolystoma</taxon>
    </lineage>
</organism>